<name>A0A3D8IRI1_9HELI</name>
<reference evidence="1 2" key="1">
    <citation type="submission" date="2018-04" db="EMBL/GenBank/DDBJ databases">
        <title>Novel Campyloabacter and Helicobacter Species and Strains.</title>
        <authorList>
            <person name="Mannion A.J."/>
            <person name="Shen Z."/>
            <person name="Fox J.G."/>
        </authorList>
    </citation>
    <scope>NUCLEOTIDE SEQUENCE [LARGE SCALE GENOMIC DNA]</scope>
    <source>
        <strain evidence="1 2">MIT 17-337</strain>
    </source>
</reference>
<proteinExistence type="predicted"/>
<comment type="caution">
    <text evidence="1">The sequence shown here is derived from an EMBL/GenBank/DDBJ whole genome shotgun (WGS) entry which is preliminary data.</text>
</comment>
<dbReference type="AlphaFoldDB" id="A0A3D8IRI1"/>
<gene>
    <name evidence="1" type="ORF">CQA53_00360</name>
</gene>
<keyword evidence="2" id="KW-1185">Reference proteome</keyword>
<protein>
    <submittedName>
        <fullName evidence="1">Uncharacterized protein</fullName>
    </submittedName>
</protein>
<accession>A0A3D8IRI1</accession>
<dbReference type="Proteomes" id="UP000256379">
    <property type="component" value="Unassembled WGS sequence"/>
</dbReference>
<evidence type="ECO:0000313" key="2">
    <source>
        <dbReference type="Proteomes" id="UP000256379"/>
    </source>
</evidence>
<evidence type="ECO:0000313" key="1">
    <source>
        <dbReference type="EMBL" id="RDU67515.1"/>
    </source>
</evidence>
<dbReference type="RefSeq" id="WP_115542043.1">
    <property type="nucleotide sequence ID" value="NZ_NXLQ01000001.1"/>
</dbReference>
<sequence length="83" mass="9801">MDTYSEWNLEMFQAKVIKYVVSKTVMSGEIANVVEYDNRAEQDFEAIDAKQSQPQKAVNFNEVFYCKIQLENYCIFCLCNLYF</sequence>
<organism evidence="1 2">
    <name type="scientific">Helicobacter didelphidarum</name>
    <dbReference type="NCBI Taxonomy" id="2040648"/>
    <lineage>
        <taxon>Bacteria</taxon>
        <taxon>Pseudomonadati</taxon>
        <taxon>Campylobacterota</taxon>
        <taxon>Epsilonproteobacteria</taxon>
        <taxon>Campylobacterales</taxon>
        <taxon>Helicobacteraceae</taxon>
        <taxon>Helicobacter</taxon>
    </lineage>
</organism>
<dbReference type="EMBL" id="NXLQ01000001">
    <property type="protein sequence ID" value="RDU67515.1"/>
    <property type="molecule type" value="Genomic_DNA"/>
</dbReference>